<gene>
    <name evidence="2" type="ORF">G3A44_20275</name>
</gene>
<sequence>MADPKPLHRAGPETGDPTAAPHLPGTLHKAVQALAIEPLTMALSVTGRKAYDVMIWLAQRGRPGPDGGYSSPVSAILKGFGSTTKASERVQRYIEQMVQTTVVWRPLAPSDANSLTLDGFELPGGDAPEPALQQEARTFPLLAEARLYKRAGEWWVTWYYPPSIAEQIIDPDRWAQIELNSIARLSTYTAVALYEICARYKDSPGGLTSRHEPDHWTQVLREGGGLKAREFRKFKSELLLPALRDINDKTELLVELVEHRRGAVLETVQFKVARKPAPHTARAMPVEPADVSLALRAAQWGIREVDLDPLLVRHGEDRVAEALDALAAHVESQRSGPVRKPAAYLTAILAKKQAPAAAPASAPPPAPVATQVQAAAPAPEVESLKERERQVEVWRQQRLREIREEFAHEPAERKASILNQVRQQHPLLAATPAVRRRLDAGEWESPLVSHAVLDVYATSKYGPRWKEPADLDLVMASVQAHRGR</sequence>
<dbReference type="InterPro" id="IPR036390">
    <property type="entry name" value="WH_DNA-bd_sf"/>
</dbReference>
<name>A0A7C9PKP3_9BURK</name>
<dbReference type="RefSeq" id="WP_163459568.1">
    <property type="nucleotide sequence ID" value="NZ_JAAGOH010000038.1"/>
</dbReference>
<evidence type="ECO:0000313" key="2">
    <source>
        <dbReference type="EMBL" id="NDY93532.1"/>
    </source>
</evidence>
<feature type="compositionally biased region" description="Low complexity" evidence="1">
    <location>
        <begin position="368"/>
        <end position="379"/>
    </location>
</feature>
<evidence type="ECO:0000256" key="1">
    <source>
        <dbReference type="SAM" id="MobiDB-lite"/>
    </source>
</evidence>
<dbReference type="SUPFAM" id="SSF46785">
    <property type="entry name" value="Winged helix' DNA-binding domain"/>
    <property type="match status" value="1"/>
</dbReference>
<dbReference type="Gene3D" id="1.10.10.10">
    <property type="entry name" value="Winged helix-like DNA-binding domain superfamily/Winged helix DNA-binding domain"/>
    <property type="match status" value="1"/>
</dbReference>
<reference evidence="2 3" key="1">
    <citation type="submission" date="2020-02" db="EMBL/GenBank/DDBJ databases">
        <title>Ideonella bacterium strain TBM-1.</title>
        <authorList>
            <person name="Chen W.-M."/>
        </authorList>
    </citation>
    <scope>NUCLEOTIDE SEQUENCE [LARGE SCALE GENOMIC DNA]</scope>
    <source>
        <strain evidence="2 3">TBM-1</strain>
    </source>
</reference>
<dbReference type="Proteomes" id="UP000484255">
    <property type="component" value="Unassembled WGS sequence"/>
</dbReference>
<proteinExistence type="predicted"/>
<feature type="region of interest" description="Disordered" evidence="1">
    <location>
        <begin position="1"/>
        <end position="24"/>
    </location>
</feature>
<dbReference type="EMBL" id="JAAGOH010000038">
    <property type="protein sequence ID" value="NDY93532.1"/>
    <property type="molecule type" value="Genomic_DNA"/>
</dbReference>
<protein>
    <submittedName>
        <fullName evidence="2">Replication initiation protein</fullName>
    </submittedName>
</protein>
<evidence type="ECO:0000313" key="3">
    <source>
        <dbReference type="Proteomes" id="UP000484255"/>
    </source>
</evidence>
<dbReference type="AlphaFoldDB" id="A0A7C9PKP3"/>
<keyword evidence="3" id="KW-1185">Reference proteome</keyword>
<comment type="caution">
    <text evidence="2">The sequence shown here is derived from an EMBL/GenBank/DDBJ whole genome shotgun (WGS) entry which is preliminary data.</text>
</comment>
<accession>A0A7C9PKP3</accession>
<organism evidence="2 3">
    <name type="scientific">Ideonella livida</name>
    <dbReference type="NCBI Taxonomy" id="2707176"/>
    <lineage>
        <taxon>Bacteria</taxon>
        <taxon>Pseudomonadati</taxon>
        <taxon>Pseudomonadota</taxon>
        <taxon>Betaproteobacteria</taxon>
        <taxon>Burkholderiales</taxon>
        <taxon>Sphaerotilaceae</taxon>
        <taxon>Ideonella</taxon>
    </lineage>
</organism>
<dbReference type="InterPro" id="IPR036388">
    <property type="entry name" value="WH-like_DNA-bd_sf"/>
</dbReference>
<feature type="region of interest" description="Disordered" evidence="1">
    <location>
        <begin position="356"/>
        <end position="383"/>
    </location>
</feature>